<feature type="chain" id="PRO_5010382983" evidence="16">
    <location>
        <begin position="34"/>
        <end position="749"/>
    </location>
</feature>
<keyword evidence="12 19" id="KW-0675">Receptor</keyword>
<evidence type="ECO:0000313" key="19">
    <source>
        <dbReference type="EMBL" id="OHT18800.1"/>
    </source>
</evidence>
<organism evidence="19 20">
    <name type="scientific">Edaphosphingomonas haloaromaticamans</name>
    <dbReference type="NCBI Taxonomy" id="653954"/>
    <lineage>
        <taxon>Bacteria</taxon>
        <taxon>Pseudomonadati</taxon>
        <taxon>Pseudomonadota</taxon>
        <taxon>Alphaproteobacteria</taxon>
        <taxon>Sphingomonadales</taxon>
        <taxon>Rhizorhabdaceae</taxon>
        <taxon>Edaphosphingomonas</taxon>
    </lineage>
</organism>
<keyword evidence="13 14" id="KW-0998">Cell outer membrane</keyword>
<dbReference type="CDD" id="cd01347">
    <property type="entry name" value="ligand_gated_channel"/>
    <property type="match status" value="1"/>
</dbReference>
<evidence type="ECO:0000256" key="13">
    <source>
        <dbReference type="ARBA" id="ARBA00023237"/>
    </source>
</evidence>
<dbReference type="OrthoDB" id="9760333at2"/>
<evidence type="ECO:0000256" key="10">
    <source>
        <dbReference type="ARBA" id="ARBA00023077"/>
    </source>
</evidence>
<evidence type="ECO:0000256" key="4">
    <source>
        <dbReference type="ARBA" id="ARBA00022452"/>
    </source>
</evidence>
<keyword evidence="8" id="KW-0408">Iron</keyword>
<keyword evidence="3 14" id="KW-0813">Transport</keyword>
<dbReference type="InterPro" id="IPR036942">
    <property type="entry name" value="Beta-barrel_TonB_sf"/>
</dbReference>
<dbReference type="InterPro" id="IPR012910">
    <property type="entry name" value="Plug_dom"/>
</dbReference>
<evidence type="ECO:0000256" key="9">
    <source>
        <dbReference type="ARBA" id="ARBA00023065"/>
    </source>
</evidence>
<dbReference type="PANTHER" id="PTHR32552:SF68">
    <property type="entry name" value="FERRICHROME OUTER MEMBRANE TRANSPORTER_PHAGE RECEPTOR"/>
    <property type="match status" value="1"/>
</dbReference>
<comment type="subcellular location">
    <subcellularLocation>
        <location evidence="1 14">Cell outer membrane</location>
        <topology evidence="1 14">Multi-pass membrane protein</topology>
    </subcellularLocation>
</comment>
<sequence length="749" mass="82669">MGSAKGRSGAFPFGGSATALALVIGLATAPARAEDAASAPVDPADIIVTGAQYQSPIGTKTDTPLIDTPQAITVVSAERFLEMGALNLQDTLRYTAGVRTEAYGLDTRGDYGFVRGTEPGVYQDGMRRSFGYRQGSRQEIFTLSSVEVLRGPSSMLYGQAPIGGLVNTTSKRPQFDFGGEGFVSYGTFDRKEAGIDVTGPLLGDQLAARLVAVWRDADSQTDHAREKRWTINPSLTWRMGSDTELTLIGLVQDDNNGWTGQFLPYVSTLFGKDHPLGPLPWSRNLGEPSVDKVDYNTEWVSAQFSHRFSEALQFRQNARYEWFKSSQILHYADIYGGSPAAPYLDPADPYLNAVFPEYAALGPNRVLNRYAFGEVFHSRTLTTDSQLQADFATGPLTHKLLVGFDYAHYKTRERDAFAMSNNGFDEDGNPIPPGTTPIDAYNPVYGNVMPLTFYDVPDTKQEQTGFYVQDQIKAFDRATLLVGLRYDRATNDTEGAERFVDHAWTTRIAFLYEIAPGVVPYVSYTESFQPIAGADFYGQPYDPTRGRQYEIGVKWQPDPATFVTVTAYDMKDSGRLVNDPSNPNNQIQAGKVRTKGFEVEASRSIANDLDIIASYSYTRARDSNLSDQIDAGVGLSTNQLESIPKHLASIWAMKHVAVTDEAKLRIGAGLRYVSDSYSPTYDVNFVPYTLVTPDYLAADAMIGLDYGAWRLSLNATNLTDKKYYTTCLGRGDCFLGLRRTVNFSVGYRF</sequence>
<dbReference type="Pfam" id="PF07715">
    <property type="entry name" value="Plug"/>
    <property type="match status" value="1"/>
</dbReference>
<dbReference type="RefSeq" id="WP_070932529.1">
    <property type="nucleotide sequence ID" value="NZ_MIPT01000001.1"/>
</dbReference>
<dbReference type="InterPro" id="IPR010105">
    <property type="entry name" value="TonB_sidphr_rcpt"/>
</dbReference>
<protein>
    <submittedName>
        <fullName evidence="19">Ferrichrome-iron receptor</fullName>
    </submittedName>
</protein>
<evidence type="ECO:0000256" key="8">
    <source>
        <dbReference type="ARBA" id="ARBA00023004"/>
    </source>
</evidence>
<name>A0A1S1HE82_9SPHN</name>
<keyword evidence="4 14" id="KW-1134">Transmembrane beta strand</keyword>
<keyword evidence="10 15" id="KW-0798">TonB box</keyword>
<accession>A0A1S1HE82</accession>
<feature type="signal peptide" evidence="16">
    <location>
        <begin position="1"/>
        <end position="33"/>
    </location>
</feature>
<gene>
    <name evidence="19" type="primary">fhuA_1</name>
    <name evidence="19" type="ORF">BHE75_00777</name>
</gene>
<evidence type="ECO:0000259" key="17">
    <source>
        <dbReference type="Pfam" id="PF00593"/>
    </source>
</evidence>
<keyword evidence="5" id="KW-0410">Iron transport</keyword>
<evidence type="ECO:0000256" key="7">
    <source>
        <dbReference type="ARBA" id="ARBA00022729"/>
    </source>
</evidence>
<proteinExistence type="inferred from homology"/>
<dbReference type="GO" id="GO:0038023">
    <property type="term" value="F:signaling receptor activity"/>
    <property type="evidence" value="ECO:0007669"/>
    <property type="project" value="InterPro"/>
</dbReference>
<dbReference type="GO" id="GO:0015891">
    <property type="term" value="P:siderophore transport"/>
    <property type="evidence" value="ECO:0007669"/>
    <property type="project" value="InterPro"/>
</dbReference>
<keyword evidence="11 14" id="KW-0472">Membrane</keyword>
<dbReference type="InterPro" id="IPR037066">
    <property type="entry name" value="Plug_dom_sf"/>
</dbReference>
<keyword evidence="6 14" id="KW-0812">Transmembrane</keyword>
<dbReference type="NCBIfam" id="TIGR01783">
    <property type="entry name" value="TonB-siderophor"/>
    <property type="match status" value="1"/>
</dbReference>
<dbReference type="GO" id="GO:0015344">
    <property type="term" value="F:siderophore uptake transmembrane transporter activity"/>
    <property type="evidence" value="ECO:0007669"/>
    <property type="project" value="TreeGrafter"/>
</dbReference>
<comment type="similarity">
    <text evidence="2 14 15">Belongs to the TonB-dependent receptor family.</text>
</comment>
<dbReference type="PROSITE" id="PS52016">
    <property type="entry name" value="TONB_DEPENDENT_REC_3"/>
    <property type="match status" value="1"/>
</dbReference>
<dbReference type="AlphaFoldDB" id="A0A1S1HE82"/>
<feature type="domain" description="TonB-dependent receptor plug" evidence="18">
    <location>
        <begin position="65"/>
        <end position="164"/>
    </location>
</feature>
<evidence type="ECO:0000256" key="3">
    <source>
        <dbReference type="ARBA" id="ARBA00022448"/>
    </source>
</evidence>
<keyword evidence="9" id="KW-0406">Ion transport</keyword>
<evidence type="ECO:0000256" key="15">
    <source>
        <dbReference type="RuleBase" id="RU003357"/>
    </source>
</evidence>
<evidence type="ECO:0000256" key="12">
    <source>
        <dbReference type="ARBA" id="ARBA00023170"/>
    </source>
</evidence>
<evidence type="ECO:0000256" key="11">
    <source>
        <dbReference type="ARBA" id="ARBA00023136"/>
    </source>
</evidence>
<dbReference type="Gene3D" id="2.40.170.20">
    <property type="entry name" value="TonB-dependent receptor, beta-barrel domain"/>
    <property type="match status" value="1"/>
</dbReference>
<evidence type="ECO:0000256" key="6">
    <source>
        <dbReference type="ARBA" id="ARBA00022692"/>
    </source>
</evidence>
<comment type="caution">
    <text evidence="19">The sequence shown here is derived from an EMBL/GenBank/DDBJ whole genome shotgun (WGS) entry which is preliminary data.</text>
</comment>
<keyword evidence="7 16" id="KW-0732">Signal</keyword>
<dbReference type="Gene3D" id="2.170.130.10">
    <property type="entry name" value="TonB-dependent receptor, plug domain"/>
    <property type="match status" value="1"/>
</dbReference>
<evidence type="ECO:0000256" key="14">
    <source>
        <dbReference type="PROSITE-ProRule" id="PRU01360"/>
    </source>
</evidence>
<evidence type="ECO:0000313" key="20">
    <source>
        <dbReference type="Proteomes" id="UP000179467"/>
    </source>
</evidence>
<evidence type="ECO:0000256" key="16">
    <source>
        <dbReference type="SAM" id="SignalP"/>
    </source>
</evidence>
<feature type="domain" description="TonB-dependent receptor-like beta-barrel" evidence="17">
    <location>
        <begin position="241"/>
        <end position="718"/>
    </location>
</feature>
<dbReference type="SUPFAM" id="SSF56935">
    <property type="entry name" value="Porins"/>
    <property type="match status" value="1"/>
</dbReference>
<dbReference type="GO" id="GO:0009279">
    <property type="term" value="C:cell outer membrane"/>
    <property type="evidence" value="ECO:0007669"/>
    <property type="project" value="UniProtKB-SubCell"/>
</dbReference>
<dbReference type="InterPro" id="IPR000531">
    <property type="entry name" value="Beta-barrel_TonB"/>
</dbReference>
<evidence type="ECO:0000256" key="5">
    <source>
        <dbReference type="ARBA" id="ARBA00022496"/>
    </source>
</evidence>
<evidence type="ECO:0000256" key="1">
    <source>
        <dbReference type="ARBA" id="ARBA00004571"/>
    </source>
</evidence>
<dbReference type="Pfam" id="PF00593">
    <property type="entry name" value="TonB_dep_Rec_b-barrel"/>
    <property type="match status" value="1"/>
</dbReference>
<evidence type="ECO:0000256" key="2">
    <source>
        <dbReference type="ARBA" id="ARBA00009810"/>
    </source>
</evidence>
<dbReference type="Proteomes" id="UP000179467">
    <property type="component" value="Unassembled WGS sequence"/>
</dbReference>
<keyword evidence="20" id="KW-1185">Reference proteome</keyword>
<reference evidence="19 20" key="1">
    <citation type="submission" date="2016-09" db="EMBL/GenBank/DDBJ databases">
        <title>Metabolic pathway, cell adaptation mechanisms and a novel monoxygenase revealed through proteogenomic-transcription analysis of a Sphingomonas haloaromaticamans strain degrading the fungicide ortho-phenylphenol.</title>
        <authorList>
            <person name="Perruchon C."/>
            <person name="Papadopoulou E.S."/>
            <person name="Rousidou C."/>
            <person name="Vasileiadis S."/>
            <person name="Tanou G."/>
            <person name="Amoutzias G."/>
            <person name="Molassiotis A."/>
            <person name="Karpouzas D.G."/>
        </authorList>
    </citation>
    <scope>NUCLEOTIDE SEQUENCE [LARGE SCALE GENOMIC DNA]</scope>
    <source>
        <strain evidence="19 20">P3</strain>
    </source>
</reference>
<dbReference type="InterPro" id="IPR039426">
    <property type="entry name" value="TonB-dep_rcpt-like"/>
</dbReference>
<evidence type="ECO:0000259" key="18">
    <source>
        <dbReference type="Pfam" id="PF07715"/>
    </source>
</evidence>
<dbReference type="PANTHER" id="PTHR32552">
    <property type="entry name" value="FERRICHROME IRON RECEPTOR-RELATED"/>
    <property type="match status" value="1"/>
</dbReference>
<dbReference type="EMBL" id="MIPT01000001">
    <property type="protein sequence ID" value="OHT18800.1"/>
    <property type="molecule type" value="Genomic_DNA"/>
</dbReference>